<proteinExistence type="predicted"/>
<protein>
    <submittedName>
        <fullName evidence="1">Uncharacterized protein</fullName>
    </submittedName>
</protein>
<accession>A0ABU0CUY9</accession>
<evidence type="ECO:0000313" key="2">
    <source>
        <dbReference type="Proteomes" id="UP001232445"/>
    </source>
</evidence>
<gene>
    <name evidence="1" type="ORF">J2S00_003046</name>
</gene>
<keyword evidence="2" id="KW-1185">Reference proteome</keyword>
<dbReference type="EMBL" id="JAUSUQ010000012">
    <property type="protein sequence ID" value="MDQ0340241.1"/>
    <property type="molecule type" value="Genomic_DNA"/>
</dbReference>
<evidence type="ECO:0000313" key="1">
    <source>
        <dbReference type="EMBL" id="MDQ0340241.1"/>
    </source>
</evidence>
<dbReference type="RefSeq" id="WP_307341519.1">
    <property type="nucleotide sequence ID" value="NZ_JAUSUQ010000012.1"/>
</dbReference>
<dbReference type="Proteomes" id="UP001232445">
    <property type="component" value="Unassembled WGS sequence"/>
</dbReference>
<reference evidence="1 2" key="1">
    <citation type="submission" date="2023-07" db="EMBL/GenBank/DDBJ databases">
        <title>Genomic Encyclopedia of Type Strains, Phase IV (KMG-IV): sequencing the most valuable type-strain genomes for metagenomic binning, comparative biology and taxonomic classification.</title>
        <authorList>
            <person name="Goeker M."/>
        </authorList>
    </citation>
    <scope>NUCLEOTIDE SEQUENCE [LARGE SCALE GENOMIC DNA]</scope>
    <source>
        <strain evidence="1 2">DSM 17740</strain>
    </source>
</reference>
<organism evidence="1 2">
    <name type="scientific">Caldalkalibacillus uzonensis</name>
    <dbReference type="NCBI Taxonomy" id="353224"/>
    <lineage>
        <taxon>Bacteria</taxon>
        <taxon>Bacillati</taxon>
        <taxon>Bacillota</taxon>
        <taxon>Bacilli</taxon>
        <taxon>Bacillales</taxon>
        <taxon>Bacillaceae</taxon>
        <taxon>Caldalkalibacillus</taxon>
    </lineage>
</organism>
<comment type="caution">
    <text evidence="1">The sequence shown here is derived from an EMBL/GenBank/DDBJ whole genome shotgun (WGS) entry which is preliminary data.</text>
</comment>
<name>A0ABU0CUY9_9BACI</name>
<sequence length="54" mass="6124">MKPIDARRTINGTWEVELENGQVISNVYAGSYSEALENVKDTPEYLPYMGMERG</sequence>